<keyword evidence="4" id="KW-1185">Reference proteome</keyword>
<feature type="domain" description="Pyrrolo-quinoline quinone repeat" evidence="2">
    <location>
        <begin position="107"/>
        <end position="287"/>
    </location>
</feature>
<evidence type="ECO:0000313" key="3">
    <source>
        <dbReference type="EMBL" id="GEK22738.1"/>
    </source>
</evidence>
<protein>
    <recommendedName>
        <fullName evidence="2">Pyrrolo-quinoline quinone repeat domain-containing protein</fullName>
    </recommendedName>
</protein>
<dbReference type="PANTHER" id="PTHR34512">
    <property type="entry name" value="CELL SURFACE PROTEIN"/>
    <property type="match status" value="1"/>
</dbReference>
<evidence type="ECO:0000313" key="4">
    <source>
        <dbReference type="Proteomes" id="UP000321118"/>
    </source>
</evidence>
<feature type="region of interest" description="Disordered" evidence="1">
    <location>
        <begin position="1"/>
        <end position="22"/>
    </location>
</feature>
<dbReference type="SMART" id="SM00564">
    <property type="entry name" value="PQQ"/>
    <property type="match status" value="3"/>
</dbReference>
<dbReference type="Gene3D" id="2.130.10.10">
    <property type="entry name" value="YVTN repeat-like/Quinoprotein amine dehydrogenase"/>
    <property type="match status" value="1"/>
</dbReference>
<proteinExistence type="predicted"/>
<gene>
    <name evidence="3" type="ORF">CXY01_32580</name>
</gene>
<dbReference type="Pfam" id="PF13360">
    <property type="entry name" value="PQQ_2"/>
    <property type="match status" value="2"/>
</dbReference>
<dbReference type="Gene3D" id="2.40.128.630">
    <property type="match status" value="1"/>
</dbReference>
<accession>A0A510V792</accession>
<dbReference type="AlphaFoldDB" id="A0A510V792"/>
<reference evidence="3 4" key="1">
    <citation type="submission" date="2019-07" db="EMBL/GenBank/DDBJ databases">
        <title>Whole genome shotgun sequence of Cellulomonas xylanilytica NBRC 101102.</title>
        <authorList>
            <person name="Hosoyama A."/>
            <person name="Uohara A."/>
            <person name="Ohji S."/>
            <person name="Ichikawa N."/>
        </authorList>
    </citation>
    <scope>NUCLEOTIDE SEQUENCE [LARGE SCALE GENOMIC DNA]</scope>
    <source>
        <strain evidence="3 4">NBRC 101102</strain>
    </source>
</reference>
<dbReference type="EMBL" id="BJUB01000011">
    <property type="protein sequence ID" value="GEK22738.1"/>
    <property type="molecule type" value="Genomic_DNA"/>
</dbReference>
<sequence>MAAVELVERDETPEPPPEQERRPWSRRWLLVAAGTVAALVGTQAVVEMRERAAVAELARVPGVVRPVDEDVRILWTRDAGGSELWPGAAGDGALVSLQRASDGAQALVAVDELTGDRRWTTPLADAHVDHADEGFSPVGGCVPEPGDGGRVMCLVTNAYLAFRESENVLVPSDVSRIVVADLADGSVLAEQEAPGAVAFTALPGAVAVAVPRADGALVVTSTDVLTGQERWRTVVPADGDEPGEGGFVDRSTALLRTVDGPALVTAGRRITLLDGSDGAVRSRIDASDGFTQDARRGVVAAFSSDAEGRVTTTLLGDGPDLVLPGRLARFSADDGSLADLVLAVGSRLRAYDRSTGRELWDVGHGLSGAALVVRGRVYVSTPDGVVAVDGRTGEELWRAPVREGRTMGDLVTDGRHVLSAQQRPDEPGTVSVLNDWPGVGELVAYRFDDGREDWRVDLPGTLTGVDSVGHSLVGWGSGAAVLG</sequence>
<comment type="caution">
    <text evidence="3">The sequence shown here is derived from an EMBL/GenBank/DDBJ whole genome shotgun (WGS) entry which is preliminary data.</text>
</comment>
<dbReference type="InterPro" id="IPR002372">
    <property type="entry name" value="PQQ_rpt_dom"/>
</dbReference>
<feature type="domain" description="Pyrrolo-quinoline quinone repeat" evidence="2">
    <location>
        <begin position="346"/>
        <end position="473"/>
    </location>
</feature>
<dbReference type="SUPFAM" id="SSF50998">
    <property type="entry name" value="Quinoprotein alcohol dehydrogenase-like"/>
    <property type="match status" value="1"/>
</dbReference>
<dbReference type="Proteomes" id="UP000321118">
    <property type="component" value="Unassembled WGS sequence"/>
</dbReference>
<organism evidence="3 4">
    <name type="scientific">Cellulomonas xylanilytica</name>
    <dbReference type="NCBI Taxonomy" id="233583"/>
    <lineage>
        <taxon>Bacteria</taxon>
        <taxon>Bacillati</taxon>
        <taxon>Actinomycetota</taxon>
        <taxon>Actinomycetes</taxon>
        <taxon>Micrococcales</taxon>
        <taxon>Cellulomonadaceae</taxon>
        <taxon>Cellulomonas</taxon>
    </lineage>
</organism>
<dbReference type="PANTHER" id="PTHR34512:SF30">
    <property type="entry name" value="OUTER MEMBRANE PROTEIN ASSEMBLY FACTOR BAMB"/>
    <property type="match status" value="1"/>
</dbReference>
<dbReference type="InterPro" id="IPR015943">
    <property type="entry name" value="WD40/YVTN_repeat-like_dom_sf"/>
</dbReference>
<evidence type="ECO:0000256" key="1">
    <source>
        <dbReference type="SAM" id="MobiDB-lite"/>
    </source>
</evidence>
<dbReference type="InterPro" id="IPR011047">
    <property type="entry name" value="Quinoprotein_ADH-like_sf"/>
</dbReference>
<dbReference type="InterPro" id="IPR018391">
    <property type="entry name" value="PQQ_b-propeller_rpt"/>
</dbReference>
<evidence type="ECO:0000259" key="2">
    <source>
        <dbReference type="Pfam" id="PF13360"/>
    </source>
</evidence>
<name>A0A510V792_9CELL</name>